<dbReference type="Gene3D" id="3.20.20.140">
    <property type="entry name" value="Metal-dependent hydrolases"/>
    <property type="match status" value="1"/>
</dbReference>
<gene>
    <name evidence="3" type="ORF">BCR24_15145</name>
</gene>
<dbReference type="SUPFAM" id="SSF52540">
    <property type="entry name" value="P-loop containing nucleoside triphosphate hydrolases"/>
    <property type="match status" value="1"/>
</dbReference>
<dbReference type="Proteomes" id="UP000094469">
    <property type="component" value="Unassembled WGS sequence"/>
</dbReference>
<evidence type="ECO:0000259" key="1">
    <source>
        <dbReference type="SMART" id="SM00382"/>
    </source>
</evidence>
<dbReference type="InterPro" id="IPR027417">
    <property type="entry name" value="P-loop_NTPase"/>
</dbReference>
<evidence type="ECO:0000313" key="3">
    <source>
        <dbReference type="EMBL" id="OEG22541.1"/>
    </source>
</evidence>
<name>A0A1E5HC58_9ENTE</name>
<keyword evidence="4" id="KW-1185">Reference proteome</keyword>
<dbReference type="InterPro" id="IPR003141">
    <property type="entry name" value="Pol/His_phosphatase_N"/>
</dbReference>
<dbReference type="InterPro" id="IPR016195">
    <property type="entry name" value="Pol/histidinol_Pase-like"/>
</dbReference>
<dbReference type="AlphaFoldDB" id="A0A1E5HC58"/>
<dbReference type="EMBL" id="MIKC01000014">
    <property type="protein sequence ID" value="OEG22541.1"/>
    <property type="molecule type" value="Genomic_DNA"/>
</dbReference>
<dbReference type="SMART" id="SM00481">
    <property type="entry name" value="POLIIIAc"/>
    <property type="match status" value="1"/>
</dbReference>
<evidence type="ECO:0000259" key="2">
    <source>
        <dbReference type="SMART" id="SM00481"/>
    </source>
</evidence>
<feature type="domain" description="AAA+ ATPase" evidence="1">
    <location>
        <begin position="237"/>
        <end position="624"/>
    </location>
</feature>
<dbReference type="SMART" id="SM00382">
    <property type="entry name" value="AAA"/>
    <property type="match status" value="1"/>
</dbReference>
<evidence type="ECO:0000313" key="4">
    <source>
        <dbReference type="Proteomes" id="UP000094469"/>
    </source>
</evidence>
<dbReference type="OrthoDB" id="9791620at2"/>
<accession>A0A1E5HC58</accession>
<dbReference type="InterPro" id="IPR003593">
    <property type="entry name" value="AAA+_ATPase"/>
</dbReference>
<comment type="caution">
    <text evidence="3">The sequence shown here is derived from an EMBL/GenBank/DDBJ whole genome shotgun (WGS) entry which is preliminary data.</text>
</comment>
<organism evidence="3 4">
    <name type="scientific">Enterococcus ureilyticus</name>
    <dbReference type="NCBI Taxonomy" id="1131292"/>
    <lineage>
        <taxon>Bacteria</taxon>
        <taxon>Bacillati</taxon>
        <taxon>Bacillota</taxon>
        <taxon>Bacilli</taxon>
        <taxon>Lactobacillales</taxon>
        <taxon>Enterococcaceae</taxon>
        <taxon>Enterococcus</taxon>
    </lineage>
</organism>
<sequence length="680" mass="78551">MKKIDLHIHTISTVSDSKKFLFSIKKLKEYVSVRKLDAIAITNHNTFDIDQFDQIQQELDIPVFPGVEVDLENGHILVISDKSLPNIQTFSEKCKSLHSHIKDQNSTLTLEEFYNIFPRQELKKYLLIPHYMKSPEISDSVIIDLSQHSKITTGETSSVRKFVELLNKEDDLTPVFFSDQRISEDLVNFSMQQTYINVSEITFAALKYTLSDKSKVALSLKEGKNLFNLTEKVVASTGLNVLIGERSSGKTHLLNEIAHSTNNTKYIRQFELVERSDDESRENFNRQLLRDESLFTDSFLKEFKDILTLVSSIDPKQSESNVNKYLRSLIKNAESTEKKDSFAKAKLFSETPYKPKSLGTLDELIRSVQIILDNQEYSSIIFEELPQESLIKLLNRLVAEYRKIFMSNFIKERTNSLIADIQGTLQLKTRIQRVSDIDFSDIAKEILIINEFNNITKELQKDTILDETEVYDFTIRKSKRPFKGAQEVLNIIKKQTSFIEVFKFYDQPFDYLQALKTKDILEQADFVKYFVKIQIEILNKDLNPVSGGQRAEYNFLKKIEDSLKYDLLLIDEPESSFDNMFLNSKINTVLQDISKHIPVFVSTHNNTIGASIKPDFILHTQRTLVRDEPVFNIYYGFPSDRQLCASNGMSVSNLSVQLNCLEAGEQTYKTRRDNYEILEN</sequence>
<feature type="domain" description="Polymerase/histidinol phosphatase N-terminal" evidence="2">
    <location>
        <begin position="4"/>
        <end position="73"/>
    </location>
</feature>
<reference evidence="4" key="1">
    <citation type="submission" date="2016-09" db="EMBL/GenBank/DDBJ databases">
        <authorList>
            <person name="Gulvik C.A."/>
        </authorList>
    </citation>
    <scope>NUCLEOTIDE SEQUENCE [LARGE SCALE GENOMIC DNA]</scope>
    <source>
        <strain evidence="4">LMG 26676</strain>
    </source>
</reference>
<protein>
    <submittedName>
        <fullName evidence="3">Histidinol-phosphatase</fullName>
    </submittedName>
</protein>
<dbReference type="RefSeq" id="WP_069640077.1">
    <property type="nucleotide sequence ID" value="NZ_JAFBEZ010000033.1"/>
</dbReference>
<proteinExistence type="predicted"/>
<dbReference type="SUPFAM" id="SSF89550">
    <property type="entry name" value="PHP domain-like"/>
    <property type="match status" value="1"/>
</dbReference>